<dbReference type="RefSeq" id="WP_106254802.1">
    <property type="nucleotide sequence ID" value="NZ_CAWNSW010000073.1"/>
</dbReference>
<reference evidence="1 2" key="2">
    <citation type="submission" date="2018-03" db="EMBL/GenBank/DDBJ databases">
        <title>The ancient ancestry and fast evolution of plastids.</title>
        <authorList>
            <person name="Moore K.R."/>
            <person name="Magnabosco C."/>
            <person name="Momper L."/>
            <person name="Gold D.A."/>
            <person name="Bosak T."/>
            <person name="Fournier G.P."/>
        </authorList>
    </citation>
    <scope>NUCLEOTIDE SEQUENCE [LARGE SCALE GENOMIC DNA]</scope>
    <source>
        <strain evidence="1 2">ULC18</strain>
    </source>
</reference>
<organism evidence="1 2">
    <name type="scientific">Stenomitos frigidus ULC18</name>
    <dbReference type="NCBI Taxonomy" id="2107698"/>
    <lineage>
        <taxon>Bacteria</taxon>
        <taxon>Bacillati</taxon>
        <taxon>Cyanobacteriota</taxon>
        <taxon>Cyanophyceae</taxon>
        <taxon>Leptolyngbyales</taxon>
        <taxon>Leptolyngbyaceae</taxon>
        <taxon>Stenomitos</taxon>
    </lineage>
</organism>
<evidence type="ECO:0000313" key="2">
    <source>
        <dbReference type="Proteomes" id="UP000239576"/>
    </source>
</evidence>
<keyword evidence="2" id="KW-1185">Reference proteome</keyword>
<dbReference type="OrthoDB" id="9796404at2"/>
<proteinExistence type="predicted"/>
<name>A0A2T1EP39_9CYAN</name>
<dbReference type="Proteomes" id="UP000239576">
    <property type="component" value="Unassembled WGS sequence"/>
</dbReference>
<gene>
    <name evidence="1" type="ORF">C7B82_02910</name>
</gene>
<dbReference type="InterPro" id="IPR021799">
    <property type="entry name" value="PIN-like_prokaryotic"/>
</dbReference>
<dbReference type="PANTHER" id="PTHR39550:SF1">
    <property type="entry name" value="SLL0658 PROTEIN"/>
    <property type="match status" value="1"/>
</dbReference>
<dbReference type="EMBL" id="PVWK01000014">
    <property type="protein sequence ID" value="PSB34428.1"/>
    <property type="molecule type" value="Genomic_DNA"/>
</dbReference>
<sequence>MSVVSNTSPITNLAGIGQLDLLHQFYDTITIPQAVYNEMATIGRAVPGALEVQTLPWITVQPVKDQNQVEALRAVLDPGKAEAIVLALELNASLLIIDERPGRSIARQNSILIIGVLGVLLEAKQQGLIASVQPLVDRLINELEFRVSKRLYETVLQTTGEA</sequence>
<evidence type="ECO:0000313" key="1">
    <source>
        <dbReference type="EMBL" id="PSB34428.1"/>
    </source>
</evidence>
<accession>A0A2T1EP39</accession>
<dbReference type="Pfam" id="PF11848">
    <property type="entry name" value="DUF3368"/>
    <property type="match status" value="1"/>
</dbReference>
<comment type="caution">
    <text evidence="1">The sequence shown here is derived from an EMBL/GenBank/DDBJ whole genome shotgun (WGS) entry which is preliminary data.</text>
</comment>
<reference evidence="2" key="1">
    <citation type="submission" date="2018-02" db="EMBL/GenBank/DDBJ databases">
        <authorList>
            <person name="Moore K."/>
            <person name="Momper L."/>
        </authorList>
    </citation>
    <scope>NUCLEOTIDE SEQUENCE [LARGE SCALE GENOMIC DNA]</scope>
    <source>
        <strain evidence="2">ULC18</strain>
    </source>
</reference>
<dbReference type="AlphaFoldDB" id="A0A2T1EP39"/>
<dbReference type="PANTHER" id="PTHR39550">
    <property type="entry name" value="SLL0658 PROTEIN"/>
    <property type="match status" value="1"/>
</dbReference>
<protein>
    <submittedName>
        <fullName evidence="1">DUF3368 domain-containing protein</fullName>
    </submittedName>
</protein>